<dbReference type="GO" id="GO:0045277">
    <property type="term" value="C:respiratory chain complex IV"/>
    <property type="evidence" value="ECO:0007669"/>
    <property type="project" value="EnsemblFungi"/>
</dbReference>
<keyword evidence="3" id="KW-0496">Mitochondrion</keyword>
<dbReference type="Proteomes" id="UP000054304">
    <property type="component" value="Unassembled WGS sequence"/>
</dbReference>
<keyword evidence="5" id="KW-1133">Transmembrane helix</keyword>
<keyword evidence="5" id="KW-0812">Transmembrane</keyword>
<evidence type="ECO:0000256" key="5">
    <source>
        <dbReference type="SAM" id="Phobius"/>
    </source>
</evidence>
<accession>A0A0C7NB98</accession>
<comment type="subcellular location">
    <subcellularLocation>
        <location evidence="1">Mitochondrion inner membrane</location>
    </subcellularLocation>
</comment>
<dbReference type="GO" id="GO:0005743">
    <property type="term" value="C:mitochondrial inner membrane"/>
    <property type="evidence" value="ECO:0007669"/>
    <property type="project" value="UniProtKB-SubCell"/>
</dbReference>
<name>A0A0C7NB98_9SACH</name>
<evidence type="ECO:0000256" key="4">
    <source>
        <dbReference type="ARBA" id="ARBA00023136"/>
    </source>
</evidence>
<dbReference type="GeneID" id="34686318"/>
<dbReference type="EMBL" id="LN736365">
    <property type="protein sequence ID" value="CEP62838.1"/>
    <property type="molecule type" value="Genomic_DNA"/>
</dbReference>
<dbReference type="InterPro" id="IPR039297">
    <property type="entry name" value="COX7a"/>
</dbReference>
<keyword evidence="2" id="KW-0999">Mitochondrion inner membrane</keyword>
<evidence type="ECO:0000313" key="6">
    <source>
        <dbReference type="EMBL" id="CEP62838.1"/>
    </source>
</evidence>
<dbReference type="GO" id="GO:0006123">
    <property type="term" value="P:mitochondrial electron transport, cytochrome c to oxygen"/>
    <property type="evidence" value="ECO:0007669"/>
    <property type="project" value="EnsemblFungi"/>
</dbReference>
<evidence type="ECO:0000256" key="1">
    <source>
        <dbReference type="ARBA" id="ARBA00004273"/>
    </source>
</evidence>
<dbReference type="Pfam" id="PF02238">
    <property type="entry name" value="COX7a"/>
    <property type="match status" value="1"/>
</dbReference>
<dbReference type="HOGENOM" id="CLU_169147_2_1_1"/>
<organism evidence="6 7">
    <name type="scientific">Lachancea lanzarotensis</name>
    <dbReference type="NCBI Taxonomy" id="1245769"/>
    <lineage>
        <taxon>Eukaryota</taxon>
        <taxon>Fungi</taxon>
        <taxon>Dikarya</taxon>
        <taxon>Ascomycota</taxon>
        <taxon>Saccharomycotina</taxon>
        <taxon>Saccharomycetes</taxon>
        <taxon>Saccharomycetales</taxon>
        <taxon>Saccharomycetaceae</taxon>
        <taxon>Lachancea</taxon>
    </lineage>
</organism>
<reference evidence="6 7" key="1">
    <citation type="submission" date="2014-12" db="EMBL/GenBank/DDBJ databases">
        <authorList>
            <person name="Neuveglise Cecile"/>
        </authorList>
    </citation>
    <scope>NUCLEOTIDE SEQUENCE [LARGE SCALE GENOMIC DNA]</scope>
    <source>
        <strain evidence="6 7">CBS 12615</strain>
    </source>
</reference>
<proteinExistence type="predicted"/>
<evidence type="ECO:0000313" key="7">
    <source>
        <dbReference type="Proteomes" id="UP000054304"/>
    </source>
</evidence>
<dbReference type="GO" id="GO:0004129">
    <property type="term" value="F:cytochrome-c oxidase activity"/>
    <property type="evidence" value="ECO:0007669"/>
    <property type="project" value="EnsemblFungi"/>
</dbReference>
<protein>
    <submittedName>
        <fullName evidence="6">LALA0S06e04984g1_1</fullName>
    </submittedName>
</protein>
<dbReference type="STRING" id="1245769.A0A0C7NB98"/>
<evidence type="ECO:0000256" key="2">
    <source>
        <dbReference type="ARBA" id="ARBA00022792"/>
    </source>
</evidence>
<dbReference type="AlphaFoldDB" id="A0A0C7NB98"/>
<keyword evidence="7" id="KW-1185">Reference proteome</keyword>
<sequence length="60" mass="7034">MANKVIDHQRLFQASSKPLWWRHPRSAFYLYPFYALFAVAVVGPLLYLPNTVRGIKDKKN</sequence>
<gene>
    <name evidence="6" type="ORF">LALA0_S06e04984g</name>
</gene>
<dbReference type="OrthoDB" id="5511599at2759"/>
<keyword evidence="4 5" id="KW-0472">Membrane</keyword>
<evidence type="ECO:0000256" key="3">
    <source>
        <dbReference type="ARBA" id="ARBA00023128"/>
    </source>
</evidence>
<dbReference type="RefSeq" id="XP_022629060.1">
    <property type="nucleotide sequence ID" value="XM_022771903.1"/>
</dbReference>
<feature type="transmembrane region" description="Helical" evidence="5">
    <location>
        <begin position="28"/>
        <end position="48"/>
    </location>
</feature>